<dbReference type="VEuPathDB" id="FungiDB:SCHCODRAFT_02750211"/>
<evidence type="ECO:0000256" key="4">
    <source>
        <dbReference type="ARBA" id="ARBA00023136"/>
    </source>
</evidence>
<evidence type="ECO:0000313" key="8">
    <source>
        <dbReference type="EMBL" id="EFI95639.1"/>
    </source>
</evidence>
<keyword evidence="7" id="KW-0732">Signal</keyword>
<feature type="non-terminal residue" evidence="8">
    <location>
        <position position="339"/>
    </location>
</feature>
<dbReference type="KEGG" id="scm:SCHCO_02750211"/>
<dbReference type="InParanoid" id="D8Q9E4"/>
<protein>
    <recommendedName>
        <fullName evidence="10">RTA1-domain-containing protein</fullName>
    </recommendedName>
</protein>
<feature type="transmembrane region" description="Helical" evidence="6">
    <location>
        <begin position="243"/>
        <end position="261"/>
    </location>
</feature>
<dbReference type="Pfam" id="PF04479">
    <property type="entry name" value="RTA1"/>
    <property type="match status" value="1"/>
</dbReference>
<evidence type="ECO:0008006" key="10">
    <source>
        <dbReference type="Google" id="ProtNLM"/>
    </source>
</evidence>
<dbReference type="EMBL" id="GL377308">
    <property type="protein sequence ID" value="EFI95639.1"/>
    <property type="molecule type" value="Genomic_DNA"/>
</dbReference>
<dbReference type="GO" id="GO:0016020">
    <property type="term" value="C:membrane"/>
    <property type="evidence" value="ECO:0007669"/>
    <property type="project" value="UniProtKB-SubCell"/>
</dbReference>
<evidence type="ECO:0000256" key="1">
    <source>
        <dbReference type="ARBA" id="ARBA00004141"/>
    </source>
</evidence>
<evidence type="ECO:0000256" key="7">
    <source>
        <dbReference type="SAM" id="SignalP"/>
    </source>
</evidence>
<keyword evidence="2 6" id="KW-0812">Transmembrane</keyword>
<evidence type="ECO:0000313" key="9">
    <source>
        <dbReference type="Proteomes" id="UP000007431"/>
    </source>
</evidence>
<organism evidence="9">
    <name type="scientific">Schizophyllum commune (strain H4-8 / FGSC 9210)</name>
    <name type="common">Split gill fungus</name>
    <dbReference type="NCBI Taxonomy" id="578458"/>
    <lineage>
        <taxon>Eukaryota</taxon>
        <taxon>Fungi</taxon>
        <taxon>Dikarya</taxon>
        <taxon>Basidiomycota</taxon>
        <taxon>Agaricomycotina</taxon>
        <taxon>Agaricomycetes</taxon>
        <taxon>Agaricomycetidae</taxon>
        <taxon>Agaricales</taxon>
        <taxon>Schizophyllaceae</taxon>
        <taxon>Schizophyllum</taxon>
    </lineage>
</organism>
<dbReference type="GeneID" id="9591544"/>
<reference evidence="8 9" key="1">
    <citation type="journal article" date="2010" name="Nat. Biotechnol.">
        <title>Genome sequence of the model mushroom Schizophyllum commune.</title>
        <authorList>
            <person name="Ohm R.A."/>
            <person name="de Jong J.F."/>
            <person name="Lugones L.G."/>
            <person name="Aerts A."/>
            <person name="Kothe E."/>
            <person name="Stajich J.E."/>
            <person name="de Vries R.P."/>
            <person name="Record E."/>
            <person name="Levasseur A."/>
            <person name="Baker S.E."/>
            <person name="Bartholomew K.A."/>
            <person name="Coutinho P.M."/>
            <person name="Erdmann S."/>
            <person name="Fowler T.J."/>
            <person name="Gathman A.C."/>
            <person name="Lombard V."/>
            <person name="Henrissat B."/>
            <person name="Knabe N."/>
            <person name="Kuees U."/>
            <person name="Lilly W.W."/>
            <person name="Lindquist E."/>
            <person name="Lucas S."/>
            <person name="Magnuson J.K."/>
            <person name="Piumi F."/>
            <person name="Raudaskoski M."/>
            <person name="Salamov A."/>
            <person name="Schmutz J."/>
            <person name="Schwarze F.W.M.R."/>
            <person name="vanKuyk P.A."/>
            <person name="Horton J.S."/>
            <person name="Grigoriev I.V."/>
            <person name="Woesten H.A.B."/>
        </authorList>
    </citation>
    <scope>NUCLEOTIDE SEQUENCE [LARGE SCALE GENOMIC DNA]</scope>
    <source>
        <strain evidence="9">H4-8 / FGSC 9210</strain>
    </source>
</reference>
<dbReference type="eggNOG" id="ENOG502QURG">
    <property type="taxonomic scope" value="Eukaryota"/>
</dbReference>
<keyword evidence="4 6" id="KW-0472">Membrane</keyword>
<evidence type="ECO:0000256" key="5">
    <source>
        <dbReference type="SAM" id="MobiDB-lite"/>
    </source>
</evidence>
<dbReference type="InterPro" id="IPR007568">
    <property type="entry name" value="RTA1"/>
</dbReference>
<accession>D8Q9E4</accession>
<dbReference type="RefSeq" id="XP_003030542.1">
    <property type="nucleotide sequence ID" value="XM_003030496.1"/>
</dbReference>
<evidence type="ECO:0000256" key="2">
    <source>
        <dbReference type="ARBA" id="ARBA00022692"/>
    </source>
</evidence>
<feature type="chain" id="PRO_5003120756" description="RTA1-domain-containing protein" evidence="7">
    <location>
        <begin position="26"/>
        <end position="339"/>
    </location>
</feature>
<keyword evidence="9" id="KW-1185">Reference proteome</keyword>
<feature type="transmembrane region" description="Helical" evidence="6">
    <location>
        <begin position="44"/>
        <end position="65"/>
    </location>
</feature>
<feature type="signal peptide" evidence="7">
    <location>
        <begin position="1"/>
        <end position="25"/>
    </location>
</feature>
<name>D8Q9E4_SCHCM</name>
<dbReference type="PANTHER" id="PTHR31465:SF1">
    <property type="entry name" value="PROTEIN RTA1-RELATED"/>
    <property type="match status" value="1"/>
</dbReference>
<keyword evidence="3 6" id="KW-1133">Transmembrane helix</keyword>
<dbReference type="OrthoDB" id="3358017at2759"/>
<gene>
    <name evidence="8" type="ORF">SCHCODRAFT_110559</name>
</gene>
<dbReference type="OMA" id="MAQLEPY"/>
<feature type="transmembrane region" description="Helical" evidence="6">
    <location>
        <begin position="105"/>
        <end position="127"/>
    </location>
</feature>
<feature type="transmembrane region" description="Helical" evidence="6">
    <location>
        <begin position="72"/>
        <end position="93"/>
    </location>
</feature>
<proteinExistence type="predicted"/>
<feature type="transmembrane region" description="Helical" evidence="6">
    <location>
        <begin position="282"/>
        <end position="300"/>
    </location>
</feature>
<sequence>MSFWKAASLLSLLVCLVGLVDPVKAIKDDDGNPVIIAGFRPKVWPAAVCAGLYLVSGTLHWIHYFRTGRPRYMLTLTISMYTTVLGFVFRIIYSQGDNVYSLPWYLLQSIFILLSPCAFIAVDYILLQKLADSLGEEAAKDCLYLRSSLIVKLFVWSDFITFNVQADGAGLEASDKLDKIGSSIALAGLILQILSFLFFTALLFRFGWRARTAHPEIWRIGAGESYWKDFGFFKVTPFQDWRILWVVMCLTTIAIIIRCIFRIVEYQGGSRGYVMMHEGYSYVLDSLPLWIAMTLYAWLWPTRLQTVVSNPYAMQPLTDEGRKATQSPGQQGERQEQSS</sequence>
<dbReference type="HOGENOM" id="CLU_033465_3_3_1"/>
<dbReference type="AlphaFoldDB" id="D8Q9E4"/>
<feature type="transmembrane region" description="Helical" evidence="6">
    <location>
        <begin position="184"/>
        <end position="208"/>
    </location>
</feature>
<comment type="subcellular location">
    <subcellularLocation>
        <location evidence="1">Membrane</location>
        <topology evidence="1">Multi-pass membrane protein</topology>
    </subcellularLocation>
</comment>
<evidence type="ECO:0000256" key="6">
    <source>
        <dbReference type="SAM" id="Phobius"/>
    </source>
</evidence>
<evidence type="ECO:0000256" key="3">
    <source>
        <dbReference type="ARBA" id="ARBA00022989"/>
    </source>
</evidence>
<dbReference type="PANTHER" id="PTHR31465">
    <property type="entry name" value="PROTEIN RTA1-RELATED"/>
    <property type="match status" value="1"/>
</dbReference>
<dbReference type="Proteomes" id="UP000007431">
    <property type="component" value="Unassembled WGS sequence"/>
</dbReference>
<feature type="region of interest" description="Disordered" evidence="5">
    <location>
        <begin position="319"/>
        <end position="339"/>
    </location>
</feature>